<dbReference type="RefSeq" id="WP_319965426.1">
    <property type="nucleotide sequence ID" value="NZ_JAXAVW010000006.1"/>
</dbReference>
<name>A0ABU4SWY7_9PSEU</name>
<evidence type="ECO:0000313" key="2">
    <source>
        <dbReference type="Proteomes" id="UP001285521"/>
    </source>
</evidence>
<reference evidence="1 2" key="1">
    <citation type="submission" date="2023-11" db="EMBL/GenBank/DDBJ databases">
        <title>Lentzea sokolovensis, sp. nov., Lentzea kristufkii, sp. nov., and Lentzea miocenensis, sp. nov., rare actinobacteria from Sokolov Coal Basin, Miocene lacustrine sediment, Czech Republic.</title>
        <authorList>
            <person name="Lara A."/>
            <person name="Kotroba L."/>
            <person name="Nouioui I."/>
            <person name="Neumann-Schaal M."/>
            <person name="Mast Y."/>
            <person name="Chronakova A."/>
        </authorList>
    </citation>
    <scope>NUCLEOTIDE SEQUENCE [LARGE SCALE GENOMIC DNA]</scope>
    <source>
        <strain evidence="1 2">BCCO 10_0856</strain>
    </source>
</reference>
<comment type="caution">
    <text evidence="1">The sequence shown here is derived from an EMBL/GenBank/DDBJ whole genome shotgun (WGS) entry which is preliminary data.</text>
</comment>
<proteinExistence type="predicted"/>
<keyword evidence="2" id="KW-1185">Reference proteome</keyword>
<sequence>MGIDFDYEFHVHRRDARRFLTAVAELCHPQKSRWTNVVLPDGTSVRLPGTHGFTSGKTVELPLAGPSGQSFDLSLCFPVDEPLRAYRDEQTDPAGVDRTWPDGSSRVVVGYIYLSMSDTFAILPDHWRFGFMPAVNSQSRLFLMSPSIRETFATLALSTGASLCLLDSELGGPEIIVTALGQRVSTRVPGPCLLWNPRGHTTEAFEELSSWLAGQPPDPPKWIIGPEHPQFPAVIDSLAGYARVAPHLWIGP</sequence>
<evidence type="ECO:0000313" key="1">
    <source>
        <dbReference type="EMBL" id="MDX8030416.1"/>
    </source>
</evidence>
<protein>
    <submittedName>
        <fullName evidence="1">Uncharacterized protein</fullName>
    </submittedName>
</protein>
<accession>A0ABU4SWY7</accession>
<dbReference type="Proteomes" id="UP001285521">
    <property type="component" value="Unassembled WGS sequence"/>
</dbReference>
<organism evidence="1 2">
    <name type="scientific">Lentzea miocenica</name>
    <dbReference type="NCBI Taxonomy" id="3095431"/>
    <lineage>
        <taxon>Bacteria</taxon>
        <taxon>Bacillati</taxon>
        <taxon>Actinomycetota</taxon>
        <taxon>Actinomycetes</taxon>
        <taxon>Pseudonocardiales</taxon>
        <taxon>Pseudonocardiaceae</taxon>
        <taxon>Lentzea</taxon>
    </lineage>
</organism>
<dbReference type="EMBL" id="JAXAVW010000006">
    <property type="protein sequence ID" value="MDX8030416.1"/>
    <property type="molecule type" value="Genomic_DNA"/>
</dbReference>
<gene>
    <name evidence="1" type="ORF">SK803_09355</name>
</gene>